<dbReference type="GO" id="GO:0009089">
    <property type="term" value="P:lysine biosynthetic process via diaminopimelate"/>
    <property type="evidence" value="ECO:0007669"/>
    <property type="project" value="UniProtKB-UniRule"/>
</dbReference>
<dbReference type="PANTHER" id="PTHR31689:SF0">
    <property type="entry name" value="DIAMINOPIMELATE EPIMERASE"/>
    <property type="match status" value="1"/>
</dbReference>
<sequence>MVTLQKVHGSENSFFLLDETQLTQPLSDDQLTTLTQRLTNKETGLLGGADGVLAITDAPGTAGKMTVVNTDGSFAKLCGNGLRTVARYLSEKTGQTSFRVHTDFADLAVAKQEPLAAGVPAYSVEISPVSFAPEALPFANLGTDRIVDTVLPAIHPHLKFTAVAVPNPHLIAFVSKDELAGPDLERIGKQLNGENPYFPEGVNVTFAEILGQDTLFARTYERGVGFTNACGTGMSATTLAFILTHPHQAALDRVNTVYNPGGMVKTVVHRDHDHYWIELIGNATVTATMTLPEAALIGGDLQQAVIKQTGEQAAYERFVAALPHRALADTLTEGV</sequence>
<comment type="catalytic activity">
    <reaction evidence="7 8">
        <text>(2S,6S)-2,6-diaminopimelate = meso-2,6-diaminopimelate</text>
        <dbReference type="Rhea" id="RHEA:15393"/>
        <dbReference type="ChEBI" id="CHEBI:57609"/>
        <dbReference type="ChEBI" id="CHEBI:57791"/>
        <dbReference type="EC" id="5.1.1.7"/>
    </reaction>
</comment>
<evidence type="ECO:0000256" key="9">
    <source>
        <dbReference type="PROSITE-ProRule" id="PRU10125"/>
    </source>
</evidence>
<comment type="subunit">
    <text evidence="8">Homodimer.</text>
</comment>
<keyword evidence="5 8" id="KW-0457">Lysine biosynthesis</keyword>
<comment type="subcellular location">
    <subcellularLocation>
        <location evidence="8">Cytoplasm</location>
    </subcellularLocation>
</comment>
<accession>A0A0R1F323</accession>
<dbReference type="InterPro" id="IPR018510">
    <property type="entry name" value="DAP_epimerase_AS"/>
</dbReference>
<dbReference type="PATRIC" id="fig|1423816.3.peg.1608"/>
<feature type="active site" description="Proton acceptor" evidence="8">
    <location>
        <position position="230"/>
    </location>
</feature>
<feature type="active site" evidence="9">
    <location>
        <position position="78"/>
    </location>
</feature>
<dbReference type="GO" id="GO:0005829">
    <property type="term" value="C:cytosol"/>
    <property type="evidence" value="ECO:0007669"/>
    <property type="project" value="TreeGrafter"/>
</dbReference>
<proteinExistence type="inferred from homology"/>
<organism evidence="10 11">
    <name type="scientific">Lacticaseibacillus zeae DSM 20178 = KCTC 3804</name>
    <dbReference type="NCBI Taxonomy" id="1423816"/>
    <lineage>
        <taxon>Bacteria</taxon>
        <taxon>Bacillati</taxon>
        <taxon>Bacillota</taxon>
        <taxon>Bacilli</taxon>
        <taxon>Lactobacillales</taxon>
        <taxon>Lactobacillaceae</taxon>
        <taxon>Lacticaseibacillus</taxon>
    </lineage>
</organism>
<dbReference type="UniPathway" id="UPA00034">
    <property type="reaction ID" value="UER00025"/>
</dbReference>
<comment type="similarity">
    <text evidence="2 8">Belongs to the diaminopimelate epimerase family.</text>
</comment>
<evidence type="ECO:0000256" key="2">
    <source>
        <dbReference type="ARBA" id="ARBA00010219"/>
    </source>
</evidence>
<comment type="function">
    <text evidence="8">Catalyzes the stereoinversion of LL-2,6-diaminopimelate (L,L-DAP) to meso-diaminopimelate (meso-DAP), a precursor of L-lysine and an essential component of the bacterial peptidoglycan.</text>
</comment>
<dbReference type="InterPro" id="IPR001653">
    <property type="entry name" value="DAP_epimerase_DapF"/>
</dbReference>
<reference evidence="10 11" key="1">
    <citation type="journal article" date="2015" name="Genome Announc.">
        <title>Expanding the biotechnology potential of lactobacilli through comparative genomics of 213 strains and associated genera.</title>
        <authorList>
            <person name="Sun Z."/>
            <person name="Harris H.M."/>
            <person name="McCann A."/>
            <person name="Guo C."/>
            <person name="Argimon S."/>
            <person name="Zhang W."/>
            <person name="Yang X."/>
            <person name="Jeffery I.B."/>
            <person name="Cooney J.C."/>
            <person name="Kagawa T.F."/>
            <person name="Liu W."/>
            <person name="Song Y."/>
            <person name="Salvetti E."/>
            <person name="Wrobel A."/>
            <person name="Rasinkangas P."/>
            <person name="Parkhill J."/>
            <person name="Rea M.C."/>
            <person name="O'Sullivan O."/>
            <person name="Ritari J."/>
            <person name="Douillard F.P."/>
            <person name="Paul Ross R."/>
            <person name="Yang R."/>
            <person name="Briner A.E."/>
            <person name="Felis G.E."/>
            <person name="de Vos W.M."/>
            <person name="Barrangou R."/>
            <person name="Klaenhammer T.R."/>
            <person name="Caufield P.W."/>
            <person name="Cui Y."/>
            <person name="Zhang H."/>
            <person name="O'Toole P.W."/>
        </authorList>
    </citation>
    <scope>NUCLEOTIDE SEQUENCE [LARGE SCALE GENOMIC DNA]</scope>
    <source>
        <strain evidence="10 11">DSM 20178</strain>
    </source>
</reference>
<feature type="binding site" evidence="8">
    <location>
        <position position="12"/>
    </location>
    <ligand>
        <name>substrate</name>
    </ligand>
</feature>
<feature type="site" description="Could be important to modulate the pK values of the two catalytic cysteine residues" evidence="8">
    <location>
        <position position="169"/>
    </location>
</feature>
<feature type="binding site" evidence="8">
    <location>
        <position position="69"/>
    </location>
    <ligand>
        <name>substrate</name>
    </ligand>
</feature>
<dbReference type="GO" id="GO:0008837">
    <property type="term" value="F:diaminopimelate epimerase activity"/>
    <property type="evidence" value="ECO:0007669"/>
    <property type="project" value="UniProtKB-UniRule"/>
</dbReference>
<dbReference type="Proteomes" id="UP000051984">
    <property type="component" value="Unassembled WGS sequence"/>
</dbReference>
<protein>
    <recommendedName>
        <fullName evidence="3 8">Diaminopimelate epimerase</fullName>
        <shortName evidence="8">DAP epimerase</shortName>
        <ecNumber evidence="3 8">5.1.1.7</ecNumber>
    </recommendedName>
    <alternativeName>
        <fullName evidence="8">PLP-independent amino acid racemase</fullName>
    </alternativeName>
</protein>
<evidence type="ECO:0000256" key="6">
    <source>
        <dbReference type="ARBA" id="ARBA00023235"/>
    </source>
</evidence>
<dbReference type="HAMAP" id="MF_00197">
    <property type="entry name" value="DAP_epimerase"/>
    <property type="match status" value="1"/>
</dbReference>
<evidence type="ECO:0000256" key="1">
    <source>
        <dbReference type="ARBA" id="ARBA00005196"/>
    </source>
</evidence>
<dbReference type="PANTHER" id="PTHR31689">
    <property type="entry name" value="DIAMINOPIMELATE EPIMERASE, CHLOROPLASTIC"/>
    <property type="match status" value="1"/>
</dbReference>
<comment type="pathway">
    <text evidence="1 8">Amino-acid biosynthesis; L-lysine biosynthesis via DAP pathway; DL-2,6-diaminopimelate from LL-2,6-diaminopimelate: step 1/1.</text>
</comment>
<name>A0A0R1F323_LACZE</name>
<dbReference type="PROSITE" id="PS01326">
    <property type="entry name" value="DAP_EPIMERASE"/>
    <property type="match status" value="1"/>
</dbReference>
<evidence type="ECO:0000256" key="7">
    <source>
        <dbReference type="ARBA" id="ARBA00051712"/>
    </source>
</evidence>
<feature type="binding site" evidence="8">
    <location>
        <begin position="231"/>
        <end position="232"/>
    </location>
    <ligand>
        <name>substrate</name>
    </ligand>
</feature>
<feature type="site" description="Could be important to modulate the pK values of the two catalytic cysteine residues" evidence="8">
    <location>
        <position position="221"/>
    </location>
</feature>
<evidence type="ECO:0000313" key="10">
    <source>
        <dbReference type="EMBL" id="KRK13332.1"/>
    </source>
</evidence>
<feature type="binding site" evidence="8">
    <location>
        <position position="203"/>
    </location>
    <ligand>
        <name>substrate</name>
    </ligand>
</feature>
<dbReference type="AlphaFoldDB" id="A0A0R1F323"/>
<evidence type="ECO:0000313" key="11">
    <source>
        <dbReference type="Proteomes" id="UP000051984"/>
    </source>
</evidence>
<dbReference type="Gene3D" id="3.10.310.10">
    <property type="entry name" value="Diaminopimelate Epimerase, Chain A, domain 1"/>
    <property type="match status" value="2"/>
</dbReference>
<evidence type="ECO:0000256" key="4">
    <source>
        <dbReference type="ARBA" id="ARBA00022605"/>
    </source>
</evidence>
<evidence type="ECO:0000256" key="3">
    <source>
        <dbReference type="ARBA" id="ARBA00013080"/>
    </source>
</evidence>
<dbReference type="NCBIfam" id="TIGR00652">
    <property type="entry name" value="DapF"/>
    <property type="match status" value="1"/>
</dbReference>
<keyword evidence="4 8" id="KW-0028">Amino-acid biosynthesis</keyword>
<evidence type="ECO:0000256" key="8">
    <source>
        <dbReference type="HAMAP-Rule" id="MF_00197"/>
    </source>
</evidence>
<dbReference type="EC" id="5.1.1.7" evidence="3 8"/>
<dbReference type="Pfam" id="PF01678">
    <property type="entry name" value="DAP_epimerase"/>
    <property type="match status" value="2"/>
</dbReference>
<keyword evidence="6 8" id="KW-0413">Isomerase</keyword>
<comment type="caution">
    <text evidence="10">The sequence shown here is derived from an EMBL/GenBank/DDBJ whole genome shotgun (WGS) entry which is preliminary data.</text>
</comment>
<comment type="caution">
    <text evidence="8">Lacks conserved residue(s) required for the propagation of feature annotation.</text>
</comment>
<gene>
    <name evidence="8" type="primary">dapF</name>
    <name evidence="10" type="ORF">FD51_GL001540</name>
</gene>
<feature type="binding site" evidence="8">
    <location>
        <position position="167"/>
    </location>
    <ligand>
        <name>substrate</name>
    </ligand>
</feature>
<dbReference type="EMBL" id="AZCT01000002">
    <property type="protein sequence ID" value="KRK13332.1"/>
    <property type="molecule type" value="Genomic_DNA"/>
</dbReference>
<feature type="binding site" evidence="8">
    <location>
        <begin position="221"/>
        <end position="222"/>
    </location>
    <ligand>
        <name>substrate</name>
    </ligand>
</feature>
<feature type="active site" description="Proton donor" evidence="8">
    <location>
        <position position="78"/>
    </location>
</feature>
<dbReference type="eggNOG" id="COG0253">
    <property type="taxonomic scope" value="Bacteria"/>
</dbReference>
<feature type="binding site" evidence="8">
    <location>
        <begin position="79"/>
        <end position="80"/>
    </location>
    <ligand>
        <name>substrate</name>
    </ligand>
</feature>
<dbReference type="SUPFAM" id="SSF54506">
    <property type="entry name" value="Diaminopimelate epimerase-like"/>
    <property type="match status" value="2"/>
</dbReference>
<evidence type="ECO:0000256" key="5">
    <source>
        <dbReference type="ARBA" id="ARBA00023154"/>
    </source>
</evidence>
<keyword evidence="8" id="KW-0963">Cytoplasm</keyword>
<dbReference type="RefSeq" id="WP_010490071.1">
    <property type="nucleotide sequence ID" value="NZ_AZCT01000002.1"/>
</dbReference>